<accession>A0ABS8IBJ1</accession>
<dbReference type="Gene3D" id="3.40.50.150">
    <property type="entry name" value="Vaccinia Virus protein VP39"/>
    <property type="match status" value="1"/>
</dbReference>
<evidence type="ECO:0000313" key="2">
    <source>
        <dbReference type="EMBL" id="MCC5601598.1"/>
    </source>
</evidence>
<evidence type="ECO:0000313" key="3">
    <source>
        <dbReference type="Proteomes" id="UP001199525"/>
    </source>
</evidence>
<dbReference type="Gene3D" id="2.20.25.110">
    <property type="entry name" value="S-adenosyl-L-methionine-dependent methyltransferases"/>
    <property type="match status" value="1"/>
</dbReference>
<dbReference type="EMBL" id="JAIVFQ010000034">
    <property type="protein sequence ID" value="MCC5601598.1"/>
    <property type="molecule type" value="Genomic_DNA"/>
</dbReference>
<dbReference type="InterPro" id="IPR029063">
    <property type="entry name" value="SAM-dependent_MTases_sf"/>
</dbReference>
<dbReference type="SUPFAM" id="SSF53335">
    <property type="entry name" value="S-adenosyl-L-methionine-dependent methyltransferases"/>
    <property type="match status" value="1"/>
</dbReference>
<reference evidence="2 3" key="1">
    <citation type="journal article" date="2021" name="Microorganisms">
        <title>Genome Evolution of Filamentous Cyanobacterium Nostoc Species: From Facultative Symbiosis to Free Living.</title>
        <authorList>
            <person name="Huo D."/>
            <person name="Li H."/>
            <person name="Cai F."/>
            <person name="Guo X."/>
            <person name="Qiao Z."/>
            <person name="Wang W."/>
            <person name="Yu G."/>
            <person name="Li R."/>
        </authorList>
    </citation>
    <scope>NUCLEOTIDE SEQUENCE [LARGE SCALE GENOMIC DNA]</scope>
    <source>
        <strain evidence="2 3">CHAB 5714</strain>
    </source>
</reference>
<sequence>MLCLKLLRIARTNVPESKFILGDIRKLDLQPIYDAVISIDVFCHILNLEELTTVFQKVYTAMRCNGIFAFTTPTVEEAWLTTIFENRYNFEYFNRIIEGDTSILIERYYNHNHEEKIREVKFTSLELINEVWQRSDSTMLVKDYLISEIKSALANAGFIEINKYSSRDFGDDGPVSAPLFVCRKPSVLQ</sequence>
<comment type="caution">
    <text evidence="2">The sequence shown here is derived from an EMBL/GenBank/DDBJ whole genome shotgun (WGS) entry which is preliminary data.</text>
</comment>
<dbReference type="GO" id="GO:0008168">
    <property type="term" value="F:methyltransferase activity"/>
    <property type="evidence" value="ECO:0007669"/>
    <property type="project" value="UniProtKB-KW"/>
</dbReference>
<proteinExistence type="predicted"/>
<feature type="domain" description="Methyltransferase type 11" evidence="1">
    <location>
        <begin position="5"/>
        <end position="70"/>
    </location>
</feature>
<dbReference type="Proteomes" id="UP001199525">
    <property type="component" value="Unassembled WGS sequence"/>
</dbReference>
<gene>
    <name evidence="2" type="ORF">LC586_20925</name>
</gene>
<organism evidence="2 3">
    <name type="scientific">Nostoc favosum CHAB5714</name>
    <dbReference type="NCBI Taxonomy" id="2780399"/>
    <lineage>
        <taxon>Bacteria</taxon>
        <taxon>Bacillati</taxon>
        <taxon>Cyanobacteriota</taxon>
        <taxon>Cyanophyceae</taxon>
        <taxon>Nostocales</taxon>
        <taxon>Nostocaceae</taxon>
        <taxon>Nostoc</taxon>
        <taxon>Nostoc favosum</taxon>
    </lineage>
</organism>
<dbReference type="Pfam" id="PF08241">
    <property type="entry name" value="Methyltransf_11"/>
    <property type="match status" value="1"/>
</dbReference>
<keyword evidence="2" id="KW-0808">Transferase</keyword>
<keyword evidence="2" id="KW-0489">Methyltransferase</keyword>
<keyword evidence="3" id="KW-1185">Reference proteome</keyword>
<dbReference type="InterPro" id="IPR013216">
    <property type="entry name" value="Methyltransf_11"/>
</dbReference>
<protein>
    <submittedName>
        <fullName evidence="2">Class I SAM-dependent methyltransferase</fullName>
    </submittedName>
</protein>
<name>A0ABS8IBJ1_9NOSO</name>
<dbReference type="GO" id="GO:0032259">
    <property type="term" value="P:methylation"/>
    <property type="evidence" value="ECO:0007669"/>
    <property type="project" value="UniProtKB-KW"/>
</dbReference>
<evidence type="ECO:0000259" key="1">
    <source>
        <dbReference type="Pfam" id="PF08241"/>
    </source>
</evidence>